<evidence type="ECO:0008006" key="3">
    <source>
        <dbReference type="Google" id="ProtNLM"/>
    </source>
</evidence>
<accession>A0A4V6WF25</accession>
<dbReference type="AlphaFoldDB" id="A0A4V6WF25"/>
<reference evidence="1 2" key="1">
    <citation type="submission" date="2019-04" db="EMBL/GenBank/DDBJ databases">
        <title>Sphingobacterium olei sp. nov., isolated from oil-contaminated soil.</title>
        <authorList>
            <person name="Liu B."/>
        </authorList>
    </citation>
    <scope>NUCLEOTIDE SEQUENCE [LARGE SCALE GENOMIC DNA]</scope>
    <source>
        <strain evidence="1 2">Y3L14</strain>
    </source>
</reference>
<gene>
    <name evidence="1" type="ORF">FAZ19_18985</name>
</gene>
<evidence type="ECO:0000313" key="1">
    <source>
        <dbReference type="EMBL" id="TJY62559.1"/>
    </source>
</evidence>
<proteinExistence type="predicted"/>
<dbReference type="EMBL" id="SUKA01000007">
    <property type="protein sequence ID" value="TJY62559.1"/>
    <property type="molecule type" value="Genomic_DNA"/>
</dbReference>
<sequence>MRDELQQAVENESEQDLIKCLDYRRSNEIDSNLYYLIEKALIGMWHSQHEDLVNIIYLANLKDDRFVEPIFNIAMNKEIFRWYDDELESTLRKCIHALKTIDSKKSNEALEKLKKTNNDNVKYALEMYK</sequence>
<dbReference type="Proteomes" id="UP000309872">
    <property type="component" value="Unassembled WGS sequence"/>
</dbReference>
<name>A0A4V6WF25_9SPHI</name>
<dbReference type="RefSeq" id="WP_136822345.1">
    <property type="nucleotide sequence ID" value="NZ_BMJX01000007.1"/>
</dbReference>
<evidence type="ECO:0000313" key="2">
    <source>
        <dbReference type="Proteomes" id="UP000309872"/>
    </source>
</evidence>
<dbReference type="OrthoDB" id="707967at2"/>
<organism evidence="1 2">
    <name type="scientific">Sphingobacterium alkalisoli</name>
    <dbReference type="NCBI Taxonomy" id="1874115"/>
    <lineage>
        <taxon>Bacteria</taxon>
        <taxon>Pseudomonadati</taxon>
        <taxon>Bacteroidota</taxon>
        <taxon>Sphingobacteriia</taxon>
        <taxon>Sphingobacteriales</taxon>
        <taxon>Sphingobacteriaceae</taxon>
        <taxon>Sphingobacterium</taxon>
    </lineage>
</organism>
<comment type="caution">
    <text evidence="1">The sequence shown here is derived from an EMBL/GenBank/DDBJ whole genome shotgun (WGS) entry which is preliminary data.</text>
</comment>
<keyword evidence="2" id="KW-1185">Reference proteome</keyword>
<protein>
    <recommendedName>
        <fullName evidence="3">HEAT repeat domain-containing protein</fullName>
    </recommendedName>
</protein>